<gene>
    <name evidence="1" type="ORF">OGAPHI_002011</name>
</gene>
<dbReference type="GeneID" id="70233978"/>
<sequence>MFHDRHQLHSVVTQILDDWQQVCGELLVGPNPRLGSGDSNVGFVNLERSWQSRSGMLKVVLGCGVPEPCFVSRIAILFGWSSGSQDVRRKTSNFRSVGKSQVDLDSRIVFNSRFPINGRQRDAKEPEIVLLHDILVVLPVVEVANDTSSNRIGSVLLVNDGIVRQDMEPHFLIGIRKVQESSFVFVQHFQPIVCKVTTAFNLSRERLKPWVDSN</sequence>
<accession>A0A9P8PAF0</accession>
<dbReference type="EMBL" id="JAEUBE010000158">
    <property type="protein sequence ID" value="KAH3668257.1"/>
    <property type="molecule type" value="Genomic_DNA"/>
</dbReference>
<evidence type="ECO:0000313" key="2">
    <source>
        <dbReference type="Proteomes" id="UP000769157"/>
    </source>
</evidence>
<reference evidence="1" key="2">
    <citation type="submission" date="2021-01" db="EMBL/GenBank/DDBJ databases">
        <authorList>
            <person name="Schikora-Tamarit M.A."/>
        </authorList>
    </citation>
    <scope>NUCLEOTIDE SEQUENCE</scope>
    <source>
        <strain evidence="1">CBS6075</strain>
    </source>
</reference>
<protein>
    <submittedName>
        <fullName evidence="1">Uncharacterized protein</fullName>
    </submittedName>
</protein>
<evidence type="ECO:0000313" key="1">
    <source>
        <dbReference type="EMBL" id="KAH3668257.1"/>
    </source>
</evidence>
<proteinExistence type="predicted"/>
<dbReference type="AlphaFoldDB" id="A0A9P8PAF0"/>
<reference evidence="1" key="1">
    <citation type="journal article" date="2021" name="Open Biol.">
        <title>Shared evolutionary footprints suggest mitochondrial oxidative damage underlies multiple complex I losses in fungi.</title>
        <authorList>
            <person name="Schikora-Tamarit M.A."/>
            <person name="Marcet-Houben M."/>
            <person name="Nosek J."/>
            <person name="Gabaldon T."/>
        </authorList>
    </citation>
    <scope>NUCLEOTIDE SEQUENCE</scope>
    <source>
        <strain evidence="1">CBS6075</strain>
    </source>
</reference>
<dbReference type="RefSeq" id="XP_046062671.1">
    <property type="nucleotide sequence ID" value="XM_046202836.1"/>
</dbReference>
<comment type="caution">
    <text evidence="1">The sequence shown here is derived from an EMBL/GenBank/DDBJ whole genome shotgun (WGS) entry which is preliminary data.</text>
</comment>
<name>A0A9P8PAF0_9ASCO</name>
<dbReference type="Proteomes" id="UP000769157">
    <property type="component" value="Unassembled WGS sequence"/>
</dbReference>
<keyword evidence="2" id="KW-1185">Reference proteome</keyword>
<organism evidence="1 2">
    <name type="scientific">Ogataea philodendri</name>
    <dbReference type="NCBI Taxonomy" id="1378263"/>
    <lineage>
        <taxon>Eukaryota</taxon>
        <taxon>Fungi</taxon>
        <taxon>Dikarya</taxon>
        <taxon>Ascomycota</taxon>
        <taxon>Saccharomycotina</taxon>
        <taxon>Pichiomycetes</taxon>
        <taxon>Pichiales</taxon>
        <taxon>Pichiaceae</taxon>
        <taxon>Ogataea</taxon>
    </lineage>
</organism>